<organism evidence="3 4">
    <name type="scientific">Tolypocladium paradoxum</name>
    <dbReference type="NCBI Taxonomy" id="94208"/>
    <lineage>
        <taxon>Eukaryota</taxon>
        <taxon>Fungi</taxon>
        <taxon>Dikarya</taxon>
        <taxon>Ascomycota</taxon>
        <taxon>Pezizomycotina</taxon>
        <taxon>Sordariomycetes</taxon>
        <taxon>Hypocreomycetidae</taxon>
        <taxon>Hypocreales</taxon>
        <taxon>Ophiocordycipitaceae</taxon>
        <taxon>Tolypocladium</taxon>
    </lineage>
</organism>
<keyword evidence="4" id="KW-1185">Reference proteome</keyword>
<proteinExistence type="predicted"/>
<feature type="compositionally biased region" description="Basic and acidic residues" evidence="1">
    <location>
        <begin position="1"/>
        <end position="23"/>
    </location>
</feature>
<dbReference type="Gene3D" id="3.90.1300.10">
    <property type="entry name" value="Amidase signature (AS) domain"/>
    <property type="match status" value="1"/>
</dbReference>
<dbReference type="Proteomes" id="UP000237481">
    <property type="component" value="Unassembled WGS sequence"/>
</dbReference>
<accession>A0A2S4KZJ9</accession>
<dbReference type="AlphaFoldDB" id="A0A2S4KZJ9"/>
<keyword evidence="3" id="KW-0808">Transferase</keyword>
<dbReference type="InterPro" id="IPR036928">
    <property type="entry name" value="AS_sf"/>
</dbReference>
<feature type="region of interest" description="Disordered" evidence="1">
    <location>
        <begin position="1"/>
        <end position="44"/>
    </location>
</feature>
<name>A0A2S4KZJ9_9HYPO</name>
<protein>
    <submittedName>
        <fullName evidence="3">Glutamyl-tRNA(Gln) amidotransferase subunit A</fullName>
    </submittedName>
</protein>
<evidence type="ECO:0000313" key="4">
    <source>
        <dbReference type="Proteomes" id="UP000237481"/>
    </source>
</evidence>
<feature type="compositionally biased region" description="Basic residues" evidence="1">
    <location>
        <begin position="31"/>
        <end position="44"/>
    </location>
</feature>
<dbReference type="Pfam" id="PF01425">
    <property type="entry name" value="Amidase"/>
    <property type="match status" value="1"/>
</dbReference>
<evidence type="ECO:0000259" key="2">
    <source>
        <dbReference type="Pfam" id="PF01425"/>
    </source>
</evidence>
<dbReference type="InterPro" id="IPR000120">
    <property type="entry name" value="Amidase"/>
</dbReference>
<evidence type="ECO:0000313" key="3">
    <source>
        <dbReference type="EMBL" id="POR35589.1"/>
    </source>
</evidence>
<dbReference type="OrthoDB" id="6428749at2759"/>
<dbReference type="GO" id="GO:0016740">
    <property type="term" value="F:transferase activity"/>
    <property type="evidence" value="ECO:0007669"/>
    <property type="project" value="UniProtKB-KW"/>
</dbReference>
<dbReference type="STRING" id="94208.A0A2S4KZJ9"/>
<evidence type="ECO:0000256" key="1">
    <source>
        <dbReference type="SAM" id="MobiDB-lite"/>
    </source>
</evidence>
<sequence length="518" mass="56874">MKRPRSAVDPDIKMESIEGRELPDAGPSRSKPGKQKKAAKKPSKLHRLTATEVRELIRSDKVTVEEYAWALIERFEERDDDVHAWVHYDTDLIIAEARRLDDVPAAKRGQLHGVAVGIKDIFLTKGTVLDVWSKPGFALQANHAQDMPTRYYSPIHKNDGNAAADSAAVAILRAAGALILGKTATTEFAATTEGTQCCNPRDYHYSPGGSSSGSAAAVSDWQVPIAIGTQTGGSIVRPGSYNGTYAFKPTWGLISTDGVGRFSVSLDTAGFFARSVDDLDLLAKLFRLDFDYTRPRKRFIIKGANIALVKTHAWDHAGPGTQAAWNQARSLLAKAGAVLEDVELPESFRKCHDWREIVAAGEARSAFLSTQWRCYVRQQQKWLANRAIEEYMQSTQKLHPSLKASVQNKNNPTRKEMLEAYDGVAQLRPQWDQIASKYDAIITPSSVDQAPQGLEDTGSAVFNVMWTILHAPSLNVPGFFGYHNLPIGLTVVGGRFSDMEVLRVGKVIGALFNGGKVD</sequence>
<dbReference type="InterPro" id="IPR023631">
    <property type="entry name" value="Amidase_dom"/>
</dbReference>
<dbReference type="SUPFAM" id="SSF75304">
    <property type="entry name" value="Amidase signature (AS) enzymes"/>
    <property type="match status" value="1"/>
</dbReference>
<dbReference type="EMBL" id="PKSG01000432">
    <property type="protein sequence ID" value="POR35589.1"/>
    <property type="molecule type" value="Genomic_DNA"/>
</dbReference>
<comment type="caution">
    <text evidence="3">The sequence shown here is derived from an EMBL/GenBank/DDBJ whole genome shotgun (WGS) entry which is preliminary data.</text>
</comment>
<dbReference type="PANTHER" id="PTHR11895:SF151">
    <property type="entry name" value="GLUTAMYL-TRNA(GLN) AMIDOTRANSFERASE SUBUNIT A"/>
    <property type="match status" value="1"/>
</dbReference>
<feature type="domain" description="Amidase" evidence="2">
    <location>
        <begin position="146"/>
        <end position="502"/>
    </location>
</feature>
<dbReference type="PANTHER" id="PTHR11895">
    <property type="entry name" value="TRANSAMIDASE"/>
    <property type="match status" value="1"/>
</dbReference>
<gene>
    <name evidence="3" type="ORF">TPAR_04223</name>
</gene>
<reference evidence="3 4" key="1">
    <citation type="submission" date="2018-01" db="EMBL/GenBank/DDBJ databases">
        <title>Harnessing the power of phylogenomics to disentangle the directionality and signatures of interkingdom host jumping in the parasitic fungal genus Tolypocladium.</title>
        <authorList>
            <person name="Quandt C.A."/>
            <person name="Patterson W."/>
            <person name="Spatafora J.W."/>
        </authorList>
    </citation>
    <scope>NUCLEOTIDE SEQUENCE [LARGE SCALE GENOMIC DNA]</scope>
    <source>
        <strain evidence="3 4">NRBC 100945</strain>
    </source>
</reference>